<dbReference type="PROSITE" id="PS00198">
    <property type="entry name" value="4FE4S_FER_1"/>
    <property type="match status" value="1"/>
</dbReference>
<evidence type="ECO:0000313" key="7">
    <source>
        <dbReference type="Proteomes" id="UP001058120"/>
    </source>
</evidence>
<name>A0ABY5Y272_9BACT</name>
<keyword evidence="7" id="KW-1185">Reference proteome</keyword>
<dbReference type="CDD" id="cd10551">
    <property type="entry name" value="PsrB"/>
    <property type="match status" value="1"/>
</dbReference>
<evidence type="ECO:0000256" key="1">
    <source>
        <dbReference type="ARBA" id="ARBA00022485"/>
    </source>
</evidence>
<evidence type="ECO:0000313" key="6">
    <source>
        <dbReference type="EMBL" id="UWX05679.1"/>
    </source>
</evidence>
<sequence length="265" mass="29977">MAHFKDFAVRYGMVIDLDKCTGCGACMMSCQAENNVAPQEDAGNKLRALNWLKVYRLSNNKEYPEHETVFLPRPCMQCGNPSCVTVCPVVATDKNEEGGIVSQVTPRCIGCRYCMASCPYHARYFNWFDPYWPGDLKEALSPDVSTRPRGVVEKCSFCHQRLMKAKDKAIANGEDPLALPEEAYQTACTEACPNGAIVFGDLNNPEHRVYELKQSPYAFRLLERLGTDPQVYYMSKREWVRRLGDNYLGHEETGSPERVLLNNSH</sequence>
<keyword evidence="3" id="KW-0408">Iron</keyword>
<dbReference type="NCBIfam" id="NF041782">
    <property type="entry name" value="mnquin_red_QrcC"/>
    <property type="match status" value="1"/>
</dbReference>
<evidence type="ECO:0000259" key="5">
    <source>
        <dbReference type="PROSITE" id="PS51379"/>
    </source>
</evidence>
<dbReference type="PROSITE" id="PS51379">
    <property type="entry name" value="4FE4S_FER_2"/>
    <property type="match status" value="3"/>
</dbReference>
<accession>A0ABY5Y272</accession>
<reference evidence="6" key="1">
    <citation type="submission" date="2020-12" db="EMBL/GenBank/DDBJ databases">
        <title>Taurinivorans muris gen. nov., sp. nov., fundamental and realized metabolic niche of a ubiquitous sulfidogenic bacterium in the murine intestine.</title>
        <authorList>
            <person name="Ye H."/>
            <person name="Hanson B.T."/>
            <person name="Loy A."/>
        </authorList>
    </citation>
    <scope>NUCLEOTIDE SEQUENCE</scope>
    <source>
        <strain evidence="6">LT0009</strain>
    </source>
</reference>
<dbReference type="PANTHER" id="PTHR43177">
    <property type="entry name" value="PROTEIN NRFC"/>
    <property type="match status" value="1"/>
</dbReference>
<evidence type="ECO:0000256" key="2">
    <source>
        <dbReference type="ARBA" id="ARBA00022723"/>
    </source>
</evidence>
<dbReference type="EMBL" id="CP065938">
    <property type="protein sequence ID" value="UWX05679.1"/>
    <property type="molecule type" value="Genomic_DNA"/>
</dbReference>
<dbReference type="InterPro" id="IPR050954">
    <property type="entry name" value="ET_IronSulfur_Cluster-Binding"/>
</dbReference>
<keyword evidence="4" id="KW-0411">Iron-sulfur</keyword>
<keyword evidence="2" id="KW-0479">Metal-binding</keyword>
<evidence type="ECO:0000256" key="4">
    <source>
        <dbReference type="ARBA" id="ARBA00023014"/>
    </source>
</evidence>
<dbReference type="InterPro" id="IPR017896">
    <property type="entry name" value="4Fe4S_Fe-S-bd"/>
</dbReference>
<dbReference type="InterPro" id="IPR053552">
    <property type="entry name" value="Menaquinone_reductase_QrcC"/>
</dbReference>
<dbReference type="InterPro" id="IPR017900">
    <property type="entry name" value="4Fe4S_Fe_S_CS"/>
</dbReference>
<dbReference type="RefSeq" id="WP_334315267.1">
    <property type="nucleotide sequence ID" value="NZ_CP065938.1"/>
</dbReference>
<feature type="domain" description="4Fe-4S ferredoxin-type" evidence="5">
    <location>
        <begin position="11"/>
        <end position="41"/>
    </location>
</feature>
<proteinExistence type="predicted"/>
<organism evidence="6 7">
    <name type="scientific">Taurinivorans muris</name>
    <dbReference type="NCBI Taxonomy" id="2787751"/>
    <lineage>
        <taxon>Bacteria</taxon>
        <taxon>Pseudomonadati</taxon>
        <taxon>Thermodesulfobacteriota</taxon>
        <taxon>Desulfovibrionia</taxon>
        <taxon>Desulfovibrionales</taxon>
        <taxon>Desulfovibrionaceae</taxon>
        <taxon>Taurinivorans</taxon>
    </lineage>
</organism>
<dbReference type="Proteomes" id="UP001058120">
    <property type="component" value="Chromosome"/>
</dbReference>
<protein>
    <submittedName>
        <fullName evidence="6">4Fe-4S dicluster domain-containing protein</fullName>
    </submittedName>
</protein>
<dbReference type="Pfam" id="PF13247">
    <property type="entry name" value="Fer4_11"/>
    <property type="match status" value="1"/>
</dbReference>
<feature type="domain" description="4Fe-4S ferredoxin-type" evidence="5">
    <location>
        <begin position="66"/>
        <end position="97"/>
    </location>
</feature>
<evidence type="ECO:0000256" key="3">
    <source>
        <dbReference type="ARBA" id="ARBA00023004"/>
    </source>
</evidence>
<dbReference type="Pfam" id="PF12797">
    <property type="entry name" value="Fer4_2"/>
    <property type="match status" value="1"/>
</dbReference>
<dbReference type="Gene3D" id="3.30.70.20">
    <property type="match status" value="2"/>
</dbReference>
<feature type="domain" description="4Fe-4S ferredoxin-type" evidence="5">
    <location>
        <begin position="99"/>
        <end position="128"/>
    </location>
</feature>
<keyword evidence="1" id="KW-0004">4Fe-4S</keyword>
<dbReference type="SUPFAM" id="SSF54862">
    <property type="entry name" value="4Fe-4S ferredoxins"/>
    <property type="match status" value="1"/>
</dbReference>
<gene>
    <name evidence="6" type="ORF">JBF11_09595</name>
</gene>
<dbReference type="PANTHER" id="PTHR43177:SF3">
    <property type="entry name" value="PROTEIN NRFC HOMOLOG"/>
    <property type="match status" value="1"/>
</dbReference>